<dbReference type="Gene3D" id="3.90.176.10">
    <property type="entry name" value="Toxin ADP-ribosyltransferase, Chain A, domain 1"/>
    <property type="match status" value="1"/>
</dbReference>
<accession>A0A7U3UQN2</accession>
<evidence type="ECO:0000313" key="3">
    <source>
        <dbReference type="Proteomes" id="UP000595703"/>
    </source>
</evidence>
<dbReference type="KEGG" id="arev:RVR_2465"/>
<feature type="compositionally biased region" description="Low complexity" evidence="1">
    <location>
        <begin position="521"/>
        <end position="533"/>
    </location>
</feature>
<dbReference type="AlphaFoldDB" id="A0A7U3UQN2"/>
<reference evidence="2 3" key="1">
    <citation type="journal article" date="2010" name="J. Bacteriol.">
        <title>Biochemical characterization of a novel indole prenyltransferase from Streptomyces sp. SN-593.</title>
        <authorList>
            <person name="Takahashi S."/>
            <person name="Takagi H."/>
            <person name="Toyoda A."/>
            <person name="Uramoto M."/>
            <person name="Nogawa T."/>
            <person name="Ueki M."/>
            <person name="Sakaki Y."/>
            <person name="Osada H."/>
        </authorList>
    </citation>
    <scope>NUCLEOTIDE SEQUENCE [LARGE SCALE GENOMIC DNA]</scope>
    <source>
        <strain evidence="2 3">SN-593</strain>
    </source>
</reference>
<proteinExistence type="predicted"/>
<evidence type="ECO:0000313" key="2">
    <source>
        <dbReference type="EMBL" id="BBA96938.1"/>
    </source>
</evidence>
<reference evidence="2 3" key="2">
    <citation type="journal article" date="2011" name="J. Antibiot.">
        <title>Furaquinocins I and J: novel polyketide isoprenoid hybrid compounds from Streptomyces reveromyceticus SN-593.</title>
        <authorList>
            <person name="Panthee S."/>
            <person name="Takahashi S."/>
            <person name="Takagi H."/>
            <person name="Nogawa T."/>
            <person name="Oowada E."/>
            <person name="Uramoto M."/>
            <person name="Osada H."/>
        </authorList>
    </citation>
    <scope>NUCLEOTIDE SEQUENCE [LARGE SCALE GENOMIC DNA]</scope>
    <source>
        <strain evidence="2 3">SN-593</strain>
    </source>
</reference>
<sequence length="800" mass="83219">MVLVEDHGVLVLLRSPSDDSLGAADVADLIKGLGPDRGNVTVVAGAHAVTSAEFWPRVGELMDSFKAAGVTAVRLALVGTGDDRPDRPAVARSIAEDWEMAVEAPDGMVLAVPGGSLFVPSTAGAQGSWWRFAPDAEPVRLGPRCAPPVWQASLGGLPAVTSGGCAVHDIPAGLLIRPAESAPIAPGDLYHAIPVHPRQATVVVGVPYGEDVSAEEVADLLSTAPGFAKSVRLVPGGLEDVLPLAQRVSDLLDTEIEVTTGLPLFAADRPMDFYAARSVLVAADGTPGWLPFVDSVVCRPTRGSGPGPAPRLLRWSPPLPGPGRPAEGTVRLSERWQVMVTRAGLWVDRQGGPRARPPARPVSTEGPSMEVGAPGAPLDASLWPALSRLFAALTPDLRSRATLYVHGVPVDGGRELRRLAAHYGLRTIRYSAAGPLASPGAALLARPDTDVRPQPNTSSLPRSVRGPVGRSGGAVQAPENPSVSRSVAGLGRGPALVGEAKADTAAVPGAEEPVPGPSLQGPAPTRAAGPARRSQGGPGLLLVRHSTSTSADRRALKQLAGSTWERHSDFVERLLAALPGLGDEEREAARVDLIALHAYLDQADDVLGHSELTATLRKRDSRLLPYAACLASALGRIPPCRGTVLRGTGERYVRPGSLRPGAVLRDLAPVSAVLADAAAPDVQGARYALWSVTGRRVRPFADGADGPDEVVFPAGTSFRVLDVRTDGDFPLFLLRESPGPGPAAGIRPPEHREEAGEPDDTDDAVLVRLDAALTSVSREGRPAPTAGWPPRCAGPVGEGP</sequence>
<feature type="region of interest" description="Disordered" evidence="1">
    <location>
        <begin position="775"/>
        <end position="800"/>
    </location>
</feature>
<dbReference type="Proteomes" id="UP000595703">
    <property type="component" value="Chromosome"/>
</dbReference>
<evidence type="ECO:0008006" key="4">
    <source>
        <dbReference type="Google" id="ProtNLM"/>
    </source>
</evidence>
<feature type="region of interest" description="Disordered" evidence="1">
    <location>
        <begin position="446"/>
        <end position="553"/>
    </location>
</feature>
<feature type="region of interest" description="Disordered" evidence="1">
    <location>
        <begin position="303"/>
        <end position="328"/>
    </location>
</feature>
<keyword evidence="3" id="KW-1185">Reference proteome</keyword>
<reference evidence="2 3" key="3">
    <citation type="journal article" date="2011" name="Nat. Chem. Biol.">
        <title>Reveromycin A biosynthesis uses RevG and RevJ for stereospecific spiroacetal formation.</title>
        <authorList>
            <person name="Takahashi S."/>
            <person name="Toyoda A."/>
            <person name="Sekiyama Y."/>
            <person name="Takagi H."/>
            <person name="Nogawa T."/>
            <person name="Uramoto M."/>
            <person name="Suzuki R."/>
            <person name="Koshino H."/>
            <person name="Kumano T."/>
            <person name="Panthee S."/>
            <person name="Dairi T."/>
            <person name="Ishikawa J."/>
            <person name="Ikeda H."/>
            <person name="Sakaki Y."/>
            <person name="Osada H."/>
        </authorList>
    </citation>
    <scope>NUCLEOTIDE SEQUENCE [LARGE SCALE GENOMIC DNA]</scope>
    <source>
        <strain evidence="2 3">SN-593</strain>
    </source>
</reference>
<name>A0A7U3UQN2_9ACTN</name>
<reference evidence="2 3" key="4">
    <citation type="journal article" date="2020" name="Sci. Rep.">
        <title>beta-carboline chemical signals induce reveromycin production through a LuxR family regulator in Streptomyces sp. SN-593.</title>
        <authorList>
            <person name="Panthee S."/>
            <person name="Kito N."/>
            <person name="Hayashi T."/>
            <person name="Shimizu T."/>
            <person name="Ishikawa J."/>
            <person name="Hamamoto H."/>
            <person name="Osada H."/>
            <person name="Takahashi S."/>
        </authorList>
    </citation>
    <scope>NUCLEOTIDE SEQUENCE [LARGE SCALE GENOMIC DNA]</scope>
    <source>
        <strain evidence="2 3">SN-593</strain>
    </source>
</reference>
<protein>
    <recommendedName>
        <fullName evidence="4">NAD(+)--protein-arginine ADP-ribosyltransferase</fullName>
    </recommendedName>
</protein>
<feature type="region of interest" description="Disordered" evidence="1">
    <location>
        <begin position="735"/>
        <end position="763"/>
    </location>
</feature>
<gene>
    <name evidence="2" type="ORF">RVR_2465</name>
</gene>
<feature type="region of interest" description="Disordered" evidence="1">
    <location>
        <begin position="349"/>
        <end position="373"/>
    </location>
</feature>
<dbReference type="EMBL" id="AP018365">
    <property type="protein sequence ID" value="BBA96938.1"/>
    <property type="molecule type" value="Genomic_DNA"/>
</dbReference>
<evidence type="ECO:0000256" key="1">
    <source>
        <dbReference type="SAM" id="MobiDB-lite"/>
    </source>
</evidence>
<organism evidence="2 3">
    <name type="scientific">Actinacidiphila reveromycinica</name>
    <dbReference type="NCBI Taxonomy" id="659352"/>
    <lineage>
        <taxon>Bacteria</taxon>
        <taxon>Bacillati</taxon>
        <taxon>Actinomycetota</taxon>
        <taxon>Actinomycetes</taxon>
        <taxon>Kitasatosporales</taxon>
        <taxon>Streptomycetaceae</taxon>
        <taxon>Actinacidiphila</taxon>
    </lineage>
</organism>